<evidence type="ECO:0000256" key="2">
    <source>
        <dbReference type="SAM" id="Phobius"/>
    </source>
</evidence>
<feature type="region of interest" description="Disordered" evidence="1">
    <location>
        <begin position="202"/>
        <end position="242"/>
    </location>
</feature>
<keyword evidence="2" id="KW-0472">Membrane</keyword>
<evidence type="ECO:0000313" key="3">
    <source>
        <dbReference type="EMBL" id="MEE3849721.1"/>
    </source>
</evidence>
<evidence type="ECO:0008006" key="5">
    <source>
        <dbReference type="Google" id="ProtNLM"/>
    </source>
</evidence>
<accession>A0ABU7MAK4</accession>
<evidence type="ECO:0000313" key="4">
    <source>
        <dbReference type="Proteomes" id="UP001347146"/>
    </source>
</evidence>
<comment type="caution">
    <text evidence="3">The sequence shown here is derived from an EMBL/GenBank/DDBJ whole genome shotgun (WGS) entry which is preliminary data.</text>
</comment>
<gene>
    <name evidence="3" type="ORF">VZC37_05225</name>
</gene>
<evidence type="ECO:0000256" key="1">
    <source>
        <dbReference type="SAM" id="MobiDB-lite"/>
    </source>
</evidence>
<keyword evidence="2" id="KW-0812">Transmembrane</keyword>
<dbReference type="RefSeq" id="WP_330431340.1">
    <property type="nucleotide sequence ID" value="NZ_JAZDUF010000001.1"/>
</dbReference>
<name>A0ABU7MAK4_9ACTN</name>
<feature type="compositionally biased region" description="Low complexity" evidence="1">
    <location>
        <begin position="209"/>
        <end position="218"/>
    </location>
</feature>
<dbReference type="Proteomes" id="UP001347146">
    <property type="component" value="Unassembled WGS sequence"/>
</dbReference>
<sequence>MAVSTPIRRARQVLVWLHVLSSVSWMSQALALMVLLLQHNSADSAAAHLLDTTVLVVSANASAATGFLLCATTSWGYFHHWWVAVKFAITVVQLFVGIAILSPALNDAGGSPPPQLIAGTVIMASLIAFQGWLSIGKPWGRVWFLVRGGSPGRAPMPPTGVIVAAPAAVLGDVAIFVVVGQPIPICSFVALVVALVTRRDRQTGRSRARGSSTAQTTRTRARARRPTATVDMARTQTSDGAL</sequence>
<feature type="transmembrane region" description="Helical" evidence="2">
    <location>
        <begin position="81"/>
        <end position="104"/>
    </location>
</feature>
<organism evidence="3 4">
    <name type="scientific">Gordonia sesuvii</name>
    <dbReference type="NCBI Taxonomy" id="3116777"/>
    <lineage>
        <taxon>Bacteria</taxon>
        <taxon>Bacillati</taxon>
        <taxon>Actinomycetota</taxon>
        <taxon>Actinomycetes</taxon>
        <taxon>Mycobacteriales</taxon>
        <taxon>Gordoniaceae</taxon>
        <taxon>Gordonia</taxon>
    </lineage>
</organism>
<dbReference type="EMBL" id="JAZDUF010000001">
    <property type="protein sequence ID" value="MEE3849721.1"/>
    <property type="molecule type" value="Genomic_DNA"/>
</dbReference>
<keyword evidence="2" id="KW-1133">Transmembrane helix</keyword>
<proteinExistence type="predicted"/>
<keyword evidence="4" id="KW-1185">Reference proteome</keyword>
<feature type="transmembrane region" description="Helical" evidence="2">
    <location>
        <begin position="173"/>
        <end position="197"/>
    </location>
</feature>
<feature type="transmembrane region" description="Helical" evidence="2">
    <location>
        <begin position="49"/>
        <end position="75"/>
    </location>
</feature>
<feature type="transmembrane region" description="Helical" evidence="2">
    <location>
        <begin position="15"/>
        <end position="37"/>
    </location>
</feature>
<feature type="transmembrane region" description="Helical" evidence="2">
    <location>
        <begin position="116"/>
        <end position="135"/>
    </location>
</feature>
<reference evidence="3 4" key="1">
    <citation type="submission" date="2024-01" db="EMBL/GenBank/DDBJ databases">
        <title>Draft genome sequence of Gordonia sp. LSe1-13.</title>
        <authorList>
            <person name="Suphannarot A."/>
            <person name="Mingma R."/>
        </authorList>
    </citation>
    <scope>NUCLEOTIDE SEQUENCE [LARGE SCALE GENOMIC DNA]</scope>
    <source>
        <strain evidence="3 4">LSe1-13</strain>
    </source>
</reference>
<protein>
    <recommendedName>
        <fullName evidence="5">Integral membrane protein</fullName>
    </recommendedName>
</protein>